<sequence length="338" mass="37772">MPILLFGSQHLGVYYGIGTGAAEAAGTVDEIATPLDFDPNKLQVFPLLRSFYFVNWHYVGNAPPRPDPTLGNNFWATEVAYSDGKFYLSYSVGHEDKNHQLRIAQSDTPIGPYEDIGEPVTDLNTCAFASDPHPFRNDNGQWYLFYARHLLDIEGGVGVGTALVVDLLQNMTKLAGLERVFLGARCHWQGVLANRLMYGKVFDWHTLEGPCVRKHQGRYYCFYSGGCWQTENYGVDYGVADSIMCPYYDGGKEAGPRVLKSVCGYVEGPGHNSIVFSPYGKTEYIAYHAWTTEVGHICLDKLLCTVDGPRCEGPTWTKQTIDVNKSYQKIENLQETKS</sequence>
<evidence type="ECO:0000256" key="5">
    <source>
        <dbReference type="ARBA" id="ARBA00023295"/>
    </source>
</evidence>
<keyword evidence="3 7" id="KW-0378">Hydrolase</keyword>
<dbReference type="CDD" id="cd08991">
    <property type="entry name" value="GH43_HoAraf43-like"/>
    <property type="match status" value="1"/>
</dbReference>
<keyword evidence="2" id="KW-0624">Polysaccharide degradation</keyword>
<dbReference type="EMBL" id="CP002059">
    <property type="protein sequence ID" value="ADI63458.1"/>
    <property type="molecule type" value="Genomic_DNA"/>
</dbReference>
<dbReference type="RefSeq" id="WP_013190476.1">
    <property type="nucleotide sequence ID" value="NC_014248.1"/>
</dbReference>
<proteinExistence type="inferred from homology"/>
<dbReference type="Proteomes" id="UP000001511">
    <property type="component" value="Chromosome"/>
</dbReference>
<evidence type="ECO:0000256" key="3">
    <source>
        <dbReference type="ARBA" id="ARBA00022801"/>
    </source>
</evidence>
<evidence type="ECO:0000313" key="9">
    <source>
        <dbReference type="Proteomes" id="UP000001511"/>
    </source>
</evidence>
<keyword evidence="2" id="KW-0858">Xylan degradation</keyword>
<reference evidence="8 9" key="1">
    <citation type="journal article" date="2010" name="PLoS ONE">
        <title>Genome erosion in a nitrogen-fixing vertically transmitted endosymbiotic multicellular cyanobacterium.</title>
        <authorList>
            <person name="Ran L."/>
            <person name="Larsson J."/>
            <person name="Vigil-Stenman T."/>
            <person name="Nylander J.A."/>
            <person name="Ininbergs K."/>
            <person name="Zheng W.W."/>
            <person name="Lapidus A."/>
            <person name="Lowry S."/>
            <person name="Haselkorn R."/>
            <person name="Bergman B."/>
        </authorList>
    </citation>
    <scope>NUCLEOTIDE SEQUENCE [LARGE SCALE GENOMIC DNA]</scope>
    <source>
        <strain evidence="8 9">0708</strain>
    </source>
</reference>
<evidence type="ECO:0000256" key="1">
    <source>
        <dbReference type="ARBA" id="ARBA00009865"/>
    </source>
</evidence>
<dbReference type="SUPFAM" id="SSF75005">
    <property type="entry name" value="Arabinanase/levansucrase/invertase"/>
    <property type="match status" value="1"/>
</dbReference>
<dbReference type="GO" id="GO:0004553">
    <property type="term" value="F:hydrolase activity, hydrolyzing O-glycosyl compounds"/>
    <property type="evidence" value="ECO:0007669"/>
    <property type="project" value="InterPro"/>
</dbReference>
<dbReference type="KEGG" id="naz:Aazo_1115"/>
<keyword evidence="9" id="KW-1185">Reference proteome</keyword>
<dbReference type="InterPro" id="IPR023296">
    <property type="entry name" value="Glyco_hydro_beta-prop_sf"/>
</dbReference>
<dbReference type="InterPro" id="IPR052176">
    <property type="entry name" value="Glycosyl_Hydrlase_43_Enz"/>
</dbReference>
<organism evidence="8 9">
    <name type="scientific">Nostoc azollae (strain 0708)</name>
    <name type="common">Anabaena azollae (strain 0708)</name>
    <dbReference type="NCBI Taxonomy" id="551115"/>
    <lineage>
        <taxon>Bacteria</taxon>
        <taxon>Bacillati</taxon>
        <taxon>Cyanobacteriota</taxon>
        <taxon>Cyanophyceae</taxon>
        <taxon>Nostocales</taxon>
        <taxon>Nostocaceae</taxon>
        <taxon>Trichormus</taxon>
    </lineage>
</organism>
<dbReference type="GO" id="GO:0045493">
    <property type="term" value="P:xylan catabolic process"/>
    <property type="evidence" value="ECO:0007669"/>
    <property type="project" value="UniProtKB-KW"/>
</dbReference>
<evidence type="ECO:0000256" key="6">
    <source>
        <dbReference type="PIRSR" id="PIRSR606710-2"/>
    </source>
</evidence>
<feature type="site" description="Important for catalytic activity, responsible for pKa modulation of the active site Glu and correct orientation of both the proton donor and substrate" evidence="6">
    <location>
        <position position="131"/>
    </location>
</feature>
<dbReference type="CAZy" id="GH43">
    <property type="family name" value="Glycoside Hydrolase Family 43"/>
</dbReference>
<evidence type="ECO:0000256" key="4">
    <source>
        <dbReference type="ARBA" id="ARBA00023277"/>
    </source>
</evidence>
<gene>
    <name evidence="8" type="ordered locus">Aazo_1115</name>
</gene>
<dbReference type="HOGENOM" id="CLU_009397_4_0_3"/>
<name>D7E2T1_NOSA0</name>
<dbReference type="AlphaFoldDB" id="D7E2T1"/>
<dbReference type="Pfam" id="PF04616">
    <property type="entry name" value="Glyco_hydro_43"/>
    <property type="match status" value="1"/>
</dbReference>
<keyword evidence="5 7" id="KW-0326">Glycosidase</keyword>
<dbReference type="Gene3D" id="2.115.10.20">
    <property type="entry name" value="Glycosyl hydrolase domain, family 43"/>
    <property type="match status" value="1"/>
</dbReference>
<accession>D7E2T1</accession>
<dbReference type="eggNOG" id="COG3940">
    <property type="taxonomic scope" value="Bacteria"/>
</dbReference>
<evidence type="ECO:0000256" key="7">
    <source>
        <dbReference type="RuleBase" id="RU361187"/>
    </source>
</evidence>
<dbReference type="STRING" id="551115.Aazo_1115"/>
<evidence type="ECO:0000256" key="2">
    <source>
        <dbReference type="ARBA" id="ARBA00022651"/>
    </source>
</evidence>
<evidence type="ECO:0000313" key="8">
    <source>
        <dbReference type="EMBL" id="ADI63458.1"/>
    </source>
</evidence>
<dbReference type="InterPro" id="IPR006710">
    <property type="entry name" value="Glyco_hydro_43"/>
</dbReference>
<dbReference type="PANTHER" id="PTHR43772">
    <property type="entry name" value="ENDO-1,4-BETA-XYLANASE"/>
    <property type="match status" value="1"/>
</dbReference>
<comment type="similarity">
    <text evidence="1 7">Belongs to the glycosyl hydrolase 43 family.</text>
</comment>
<keyword evidence="4" id="KW-0119">Carbohydrate metabolism</keyword>
<protein>
    <submittedName>
        <fullName evidence="8">Glycoside hydrolase family 43</fullName>
    </submittedName>
</protein>
<dbReference type="PANTHER" id="PTHR43772:SF2">
    <property type="entry name" value="PUTATIVE (AFU_ORTHOLOGUE AFUA_2G04480)-RELATED"/>
    <property type="match status" value="1"/>
</dbReference>